<protein>
    <submittedName>
        <fullName evidence="1">AlNc14C18G1924 protein</fullName>
    </submittedName>
</protein>
<dbReference type="EMBL" id="FR824063">
    <property type="protein sequence ID" value="CCA16142.1"/>
    <property type="molecule type" value="Genomic_DNA"/>
</dbReference>
<accession>F0W4V4</accession>
<organism evidence="1">
    <name type="scientific">Albugo laibachii Nc14</name>
    <dbReference type="NCBI Taxonomy" id="890382"/>
    <lineage>
        <taxon>Eukaryota</taxon>
        <taxon>Sar</taxon>
        <taxon>Stramenopiles</taxon>
        <taxon>Oomycota</taxon>
        <taxon>Peronosporomycetes</taxon>
        <taxon>Albuginales</taxon>
        <taxon>Albuginaceae</taxon>
        <taxon>Albugo</taxon>
    </lineage>
</organism>
<proteinExistence type="predicted"/>
<sequence length="99" mass="11706">MLLFIVGHYSGLCQYVLKLCFLHPQAERGVFHCHNDSKRHSWCEQLYHIKYTPGQIIRCSFFRLSPLPTLRFDHVTKFINTMAENARNSIWVIVFKGHI</sequence>
<gene>
    <name evidence="1" type="primary">AlNc14C18G1924</name>
    <name evidence="1" type="ORF">ALNC14_022850</name>
</gene>
<reference evidence="1" key="1">
    <citation type="journal article" date="2011" name="PLoS Biol.">
        <title>Gene gain and loss during evolution of obligate parasitism in the white rust pathogen of Arabidopsis thaliana.</title>
        <authorList>
            <person name="Kemen E."/>
            <person name="Gardiner A."/>
            <person name="Schultz-Larsen T."/>
            <person name="Kemen A.C."/>
            <person name="Balmuth A.L."/>
            <person name="Robert-Seilaniantz A."/>
            <person name="Bailey K."/>
            <person name="Holub E."/>
            <person name="Studholme D.J."/>
            <person name="Maclean D."/>
            <person name="Jones J.D."/>
        </authorList>
    </citation>
    <scope>NUCLEOTIDE SEQUENCE</scope>
</reference>
<evidence type="ECO:0000313" key="1">
    <source>
        <dbReference type="EMBL" id="CCA16142.1"/>
    </source>
</evidence>
<reference evidence="1" key="2">
    <citation type="submission" date="2011-02" db="EMBL/GenBank/DDBJ databases">
        <authorList>
            <person name="MacLean D."/>
        </authorList>
    </citation>
    <scope>NUCLEOTIDE SEQUENCE</scope>
</reference>
<dbReference type="AlphaFoldDB" id="F0W4V4"/>
<name>F0W4V4_9STRA</name>
<dbReference type="HOGENOM" id="CLU_2325055_0_0_1"/>